<gene>
    <name evidence="4" type="ORF">FKG94_06525</name>
</gene>
<protein>
    <submittedName>
        <fullName evidence="4">Amino acid adenylation domain-containing protein</fullName>
    </submittedName>
</protein>
<comment type="caution">
    <text evidence="4">The sequence shown here is derived from an EMBL/GenBank/DDBJ whole genome shotgun (WGS) entry which is preliminary data.</text>
</comment>
<dbReference type="InterPro" id="IPR010071">
    <property type="entry name" value="AA_adenyl_dom"/>
</dbReference>
<evidence type="ECO:0000259" key="3">
    <source>
        <dbReference type="Pfam" id="PF00501"/>
    </source>
</evidence>
<dbReference type="AlphaFoldDB" id="A0A545TYU3"/>
<dbReference type="InterPro" id="IPR042099">
    <property type="entry name" value="ANL_N_sf"/>
</dbReference>
<keyword evidence="1" id="KW-0596">Phosphopantetheine</keyword>
<dbReference type="OrthoDB" id="9761989at2"/>
<dbReference type="PANTHER" id="PTHR44845:SF7">
    <property type="entry name" value="PLIPASTATIN SYNTHASE SUBUNIT D"/>
    <property type="match status" value="1"/>
</dbReference>
<dbReference type="InterPro" id="IPR000873">
    <property type="entry name" value="AMP-dep_synth/lig_dom"/>
</dbReference>
<sequence>MDGNEILHFNSKQLICGRETILSEKSLVDLVDESIKKYKYNIAIIFKDNKVTYGELNDRFCEIAFSIKKIIGGQRDIIGVNLHRSIELVATIIAIQKLGCIYLPLSRDIPDERNTKIAADAKPILIITDNNNYKSFTQKDISVDIKDLSSYFVLSHNQGINMTDICYVMYTSGSTGNPKGAMITHLGVVNRIEWMKEYYNFVTGDALLFKSPLNFDVSIWEIFLPLISGGKLIIAEPGKHASTAYIVNLVKLHKITFVHFVPEMLREFLAEKDCESCKSIKTIVCGGESWNIDLAKNCNEVLPNSNIYNGYGPTETSIGVTVWKYDKKYNRKPPIGKPIYNVFLLIVDNEGNSVKTGQPGELWIGGICVSPGYINGGFGNIDKKRFVKVRIENDLSIRFYKSGDIVKQLESDEIEYIGRIDNQVKINGTRIELEEVEAITSVFPGVNRTIATVESGKNRDNKHLVLYFMTEIDDNHLSKELMSYCEKNLPSQSVPNKIIEVKKIPLLTNGKLDRRKFNEMNRFGLKIDQ</sequence>
<dbReference type="Pfam" id="PF00501">
    <property type="entry name" value="AMP-binding"/>
    <property type="match status" value="1"/>
</dbReference>
<evidence type="ECO:0000313" key="5">
    <source>
        <dbReference type="Proteomes" id="UP000319732"/>
    </source>
</evidence>
<name>A0A545TYU3_9GAMM</name>
<reference evidence="4 5" key="1">
    <citation type="submission" date="2019-06" db="EMBL/GenBank/DDBJ databases">
        <title>Whole genome sequence for Cellvibrionaceae sp. R142.</title>
        <authorList>
            <person name="Wang G."/>
        </authorList>
    </citation>
    <scope>NUCLEOTIDE SEQUENCE [LARGE SCALE GENOMIC DNA]</scope>
    <source>
        <strain evidence="4 5">R142</strain>
    </source>
</reference>
<dbReference type="InterPro" id="IPR045851">
    <property type="entry name" value="AMP-bd_C_sf"/>
</dbReference>
<dbReference type="PANTHER" id="PTHR44845">
    <property type="entry name" value="CARRIER DOMAIN-CONTAINING PROTEIN"/>
    <property type="match status" value="1"/>
</dbReference>
<proteinExistence type="predicted"/>
<evidence type="ECO:0000256" key="1">
    <source>
        <dbReference type="ARBA" id="ARBA00022450"/>
    </source>
</evidence>
<dbReference type="RefSeq" id="WP_142903412.1">
    <property type="nucleotide sequence ID" value="NZ_ML660090.1"/>
</dbReference>
<dbReference type="Proteomes" id="UP000319732">
    <property type="component" value="Unassembled WGS sequence"/>
</dbReference>
<organism evidence="4 5">
    <name type="scientific">Exilibacterium tricleocarpae</name>
    <dbReference type="NCBI Taxonomy" id="2591008"/>
    <lineage>
        <taxon>Bacteria</taxon>
        <taxon>Pseudomonadati</taxon>
        <taxon>Pseudomonadota</taxon>
        <taxon>Gammaproteobacteria</taxon>
        <taxon>Cellvibrionales</taxon>
        <taxon>Cellvibrionaceae</taxon>
        <taxon>Exilibacterium</taxon>
    </lineage>
</organism>
<accession>A0A545TYU3</accession>
<dbReference type="NCBIfam" id="TIGR01733">
    <property type="entry name" value="AA-adenyl-dom"/>
    <property type="match status" value="1"/>
</dbReference>
<feature type="domain" description="AMP-dependent synthetase/ligase" evidence="3">
    <location>
        <begin position="32"/>
        <end position="373"/>
    </location>
</feature>
<dbReference type="CDD" id="cd05930">
    <property type="entry name" value="A_NRPS"/>
    <property type="match status" value="1"/>
</dbReference>
<evidence type="ECO:0000256" key="2">
    <source>
        <dbReference type="ARBA" id="ARBA00022553"/>
    </source>
</evidence>
<dbReference type="Gene3D" id="3.40.50.12780">
    <property type="entry name" value="N-terminal domain of ligase-like"/>
    <property type="match status" value="1"/>
</dbReference>
<keyword evidence="5" id="KW-1185">Reference proteome</keyword>
<evidence type="ECO:0000313" key="4">
    <source>
        <dbReference type="EMBL" id="TQV82396.1"/>
    </source>
</evidence>
<dbReference type="EMBL" id="VHSG01000007">
    <property type="protein sequence ID" value="TQV82396.1"/>
    <property type="molecule type" value="Genomic_DNA"/>
</dbReference>
<dbReference type="Gene3D" id="3.30.300.30">
    <property type="match status" value="1"/>
</dbReference>
<dbReference type="PROSITE" id="PS00455">
    <property type="entry name" value="AMP_BINDING"/>
    <property type="match status" value="1"/>
</dbReference>
<keyword evidence="2" id="KW-0597">Phosphoprotein</keyword>
<dbReference type="SUPFAM" id="SSF56801">
    <property type="entry name" value="Acetyl-CoA synthetase-like"/>
    <property type="match status" value="1"/>
</dbReference>
<dbReference type="InterPro" id="IPR020845">
    <property type="entry name" value="AMP-binding_CS"/>
</dbReference>